<feature type="non-terminal residue" evidence="1">
    <location>
        <position position="1"/>
    </location>
</feature>
<protein>
    <submittedName>
        <fullName evidence="1">16935_t:CDS:1</fullName>
    </submittedName>
</protein>
<dbReference type="Proteomes" id="UP000789920">
    <property type="component" value="Unassembled WGS sequence"/>
</dbReference>
<reference evidence="1" key="1">
    <citation type="submission" date="2021-06" db="EMBL/GenBank/DDBJ databases">
        <authorList>
            <person name="Kallberg Y."/>
            <person name="Tangrot J."/>
            <person name="Rosling A."/>
        </authorList>
    </citation>
    <scope>NUCLEOTIDE SEQUENCE</scope>
    <source>
        <strain evidence="1">MA461A</strain>
    </source>
</reference>
<proteinExistence type="predicted"/>
<organism evidence="1 2">
    <name type="scientific">Racocetra persica</name>
    <dbReference type="NCBI Taxonomy" id="160502"/>
    <lineage>
        <taxon>Eukaryota</taxon>
        <taxon>Fungi</taxon>
        <taxon>Fungi incertae sedis</taxon>
        <taxon>Mucoromycota</taxon>
        <taxon>Glomeromycotina</taxon>
        <taxon>Glomeromycetes</taxon>
        <taxon>Diversisporales</taxon>
        <taxon>Gigasporaceae</taxon>
        <taxon>Racocetra</taxon>
    </lineage>
</organism>
<sequence length="61" mass="7291">REPIPDEFEEFTDEDEWIDKIEEQDEAKTYHTEKGDQDDDPYSTTLGLMLLLTTTLQYMLF</sequence>
<name>A0ACA9NU34_9GLOM</name>
<dbReference type="EMBL" id="CAJVQC010016326">
    <property type="protein sequence ID" value="CAG8675507.1"/>
    <property type="molecule type" value="Genomic_DNA"/>
</dbReference>
<gene>
    <name evidence="1" type="ORF">RPERSI_LOCUS8873</name>
</gene>
<accession>A0ACA9NU34</accession>
<evidence type="ECO:0000313" key="1">
    <source>
        <dbReference type="EMBL" id="CAG8675507.1"/>
    </source>
</evidence>
<evidence type="ECO:0000313" key="2">
    <source>
        <dbReference type="Proteomes" id="UP000789920"/>
    </source>
</evidence>
<comment type="caution">
    <text evidence="1">The sequence shown here is derived from an EMBL/GenBank/DDBJ whole genome shotgun (WGS) entry which is preliminary data.</text>
</comment>
<keyword evidence="2" id="KW-1185">Reference proteome</keyword>